<name>A0ACB8A7T6_9AGAM</name>
<keyword evidence="2" id="KW-1185">Reference proteome</keyword>
<comment type="caution">
    <text evidence="1">The sequence shown here is derived from an EMBL/GenBank/DDBJ whole genome shotgun (WGS) entry which is preliminary data.</text>
</comment>
<dbReference type="Proteomes" id="UP000790377">
    <property type="component" value="Unassembled WGS sequence"/>
</dbReference>
<reference evidence="1" key="1">
    <citation type="journal article" date="2021" name="New Phytol.">
        <title>Evolutionary innovations through gain and loss of genes in the ectomycorrhizal Boletales.</title>
        <authorList>
            <person name="Wu G."/>
            <person name="Miyauchi S."/>
            <person name="Morin E."/>
            <person name="Kuo A."/>
            <person name="Drula E."/>
            <person name="Varga T."/>
            <person name="Kohler A."/>
            <person name="Feng B."/>
            <person name="Cao Y."/>
            <person name="Lipzen A."/>
            <person name="Daum C."/>
            <person name="Hundley H."/>
            <person name="Pangilinan J."/>
            <person name="Johnson J."/>
            <person name="Barry K."/>
            <person name="LaButti K."/>
            <person name="Ng V."/>
            <person name="Ahrendt S."/>
            <person name="Min B."/>
            <person name="Choi I.G."/>
            <person name="Park H."/>
            <person name="Plett J.M."/>
            <person name="Magnuson J."/>
            <person name="Spatafora J.W."/>
            <person name="Nagy L.G."/>
            <person name="Henrissat B."/>
            <person name="Grigoriev I.V."/>
            <person name="Yang Z.L."/>
            <person name="Xu J."/>
            <person name="Martin F.M."/>
        </authorList>
    </citation>
    <scope>NUCLEOTIDE SEQUENCE</scope>
    <source>
        <strain evidence="1">ATCC 28755</strain>
    </source>
</reference>
<evidence type="ECO:0000313" key="2">
    <source>
        <dbReference type="Proteomes" id="UP000790377"/>
    </source>
</evidence>
<protein>
    <submittedName>
        <fullName evidence="1">GH3 auxin-responsive promoter</fullName>
    </submittedName>
</protein>
<dbReference type="EMBL" id="MU267777">
    <property type="protein sequence ID" value="KAH7909127.1"/>
    <property type="molecule type" value="Genomic_DNA"/>
</dbReference>
<gene>
    <name evidence="1" type="ORF">BJ138DRAFT_1156057</name>
</gene>
<evidence type="ECO:0000313" key="1">
    <source>
        <dbReference type="EMBL" id="KAH7909127.1"/>
    </source>
</evidence>
<accession>A0ACB8A7T6</accession>
<proteinExistence type="predicted"/>
<sequence length="591" mass="66100">MIPSRVPPPTDVLTLELSDQLKQRTEGLLTRLIKTNLCTRYVRESPIFSDFLRAIENSCSPAATDAGHNTNEILNETLLEAYRTTIPLSTYDSYKPFVNKFLERPCKHDEVKDLFAPGLPYFIAESSGTSGNSAKIFAKYRHPPGTSASPQGLGGKVCGVYSLTHQHVVEVQGADAETLTRFPVCLSSTGTIRMLHGMDIERDPSTLNLTMPNATSPVAVCHIRNYRSFLLMHVLFALADARLQVMYTLFSTVFLDIVAYMEEEWNTLVDSIEKGELPDYEGIDHVREYIEPKFHPQPSRASELRAIGPASGNPGWLAKIWPELKVIVCVASGVFATVIPKMRHYLGPDMLMHSLGYVASECWVGTVYDPYDLNLFKATHDDIVEYLDVSLEETAASLISAWNVVTGHKYEVVVTTRDGMWRYRLGDIVEIAGFDPRDGTPVLKFVERRNLAMLSLTYPMTSEKQLTDAIFDIQDTLGQVAEFTVVVDDRVMPRRFGYLVEVQDTVGPTADLACGKLREALCLSNPGVKHALEEGMLGNPTIRILRPGTFSEFRKWKVELANTGAGQIKVPVVLWDPVAQEWMFERVIQEV</sequence>
<organism evidence="1 2">
    <name type="scientific">Hygrophoropsis aurantiaca</name>
    <dbReference type="NCBI Taxonomy" id="72124"/>
    <lineage>
        <taxon>Eukaryota</taxon>
        <taxon>Fungi</taxon>
        <taxon>Dikarya</taxon>
        <taxon>Basidiomycota</taxon>
        <taxon>Agaricomycotina</taxon>
        <taxon>Agaricomycetes</taxon>
        <taxon>Agaricomycetidae</taxon>
        <taxon>Boletales</taxon>
        <taxon>Coniophorineae</taxon>
        <taxon>Hygrophoropsidaceae</taxon>
        <taxon>Hygrophoropsis</taxon>
    </lineage>
</organism>